<proteinExistence type="predicted"/>
<evidence type="ECO:0000313" key="2">
    <source>
        <dbReference type="Proteomes" id="UP001199525"/>
    </source>
</evidence>
<dbReference type="EMBL" id="JAIVFQ010000070">
    <property type="protein sequence ID" value="MCC5603187.1"/>
    <property type="molecule type" value="Genomic_DNA"/>
</dbReference>
<evidence type="ECO:0000313" key="1">
    <source>
        <dbReference type="EMBL" id="MCC5603187.1"/>
    </source>
</evidence>
<protein>
    <submittedName>
        <fullName evidence="1">Uncharacterized protein</fullName>
    </submittedName>
</protein>
<keyword evidence="2" id="KW-1185">Reference proteome</keyword>
<gene>
    <name evidence="1" type="ORF">LC586_29335</name>
</gene>
<dbReference type="Proteomes" id="UP001199525">
    <property type="component" value="Unassembled WGS sequence"/>
</dbReference>
<comment type="caution">
    <text evidence="1">The sequence shown here is derived from an EMBL/GenBank/DDBJ whole genome shotgun (WGS) entry which is preliminary data.</text>
</comment>
<dbReference type="RefSeq" id="WP_229488722.1">
    <property type="nucleotide sequence ID" value="NZ_JAIVFQ010000070.1"/>
</dbReference>
<organism evidence="1 2">
    <name type="scientific">Nostoc favosum CHAB5714</name>
    <dbReference type="NCBI Taxonomy" id="2780399"/>
    <lineage>
        <taxon>Bacteria</taxon>
        <taxon>Bacillati</taxon>
        <taxon>Cyanobacteriota</taxon>
        <taxon>Cyanophyceae</taxon>
        <taxon>Nostocales</taxon>
        <taxon>Nostocaceae</taxon>
        <taxon>Nostoc</taxon>
        <taxon>Nostoc favosum</taxon>
    </lineage>
</organism>
<name>A0ABS8II47_9NOSO</name>
<accession>A0ABS8II47</accession>
<sequence>MSEKLLIECSRYPTPQQKTPALSTEVRGKSFLSMADTDGAGMYEIGDRSRKREQCDFVRRLKKSAIAKNQI</sequence>
<reference evidence="1 2" key="1">
    <citation type="journal article" date="2021" name="Microorganisms">
        <title>Genome Evolution of Filamentous Cyanobacterium Nostoc Species: From Facultative Symbiosis to Free Living.</title>
        <authorList>
            <person name="Huo D."/>
            <person name="Li H."/>
            <person name="Cai F."/>
            <person name="Guo X."/>
            <person name="Qiao Z."/>
            <person name="Wang W."/>
            <person name="Yu G."/>
            <person name="Li R."/>
        </authorList>
    </citation>
    <scope>NUCLEOTIDE SEQUENCE [LARGE SCALE GENOMIC DNA]</scope>
    <source>
        <strain evidence="1 2">CHAB 5714</strain>
    </source>
</reference>